<evidence type="ECO:0000313" key="2">
    <source>
        <dbReference type="Proteomes" id="UP001497623"/>
    </source>
</evidence>
<gene>
    <name evidence="1" type="ORF">MNOR_LOCUS31345</name>
</gene>
<keyword evidence="2" id="KW-1185">Reference proteome</keyword>
<sequence length="422" mass="49285">MDDLINTTPQKALQLLCSCPSPDDDIDIIEQRRIFLSYLRFIIISLPDASVEGIWEELLWNTLKYSRDFIYVNFWDAQYVEKPGVDTWLCMALSCSMKCPNPYIRLELFRLVRLFKLSLKLSQIGWDIFCTLFIHTIVQIQPHFVNEQLFRAVDLHYILLKCYSVRNILPKIISIELVKQYGNNNEITVNSIEVKFIVQCMQLLGRFAYATVSNPNPEMRTTEILNCLRVLYNSFLQLFVYRKFDYHNKAYEMSLWNHKPHILSRQPFHNHVAQAFRDITMAVTHLSPSLGETMRDLMFAKDTISRKLHMHTKRIGLPKLLLGRQLHDHLLLQQYSLLLCGLGTNRIYKNMEFTDEDDSDDEDGHIHSNWILDEFNPPSVKINGELVFCSEDSSDELSDIDVSIDEHMVFDSESPDSDTSEN</sequence>
<organism evidence="1 2">
    <name type="scientific">Meganyctiphanes norvegica</name>
    <name type="common">Northern krill</name>
    <name type="synonym">Thysanopoda norvegica</name>
    <dbReference type="NCBI Taxonomy" id="48144"/>
    <lineage>
        <taxon>Eukaryota</taxon>
        <taxon>Metazoa</taxon>
        <taxon>Ecdysozoa</taxon>
        <taxon>Arthropoda</taxon>
        <taxon>Crustacea</taxon>
        <taxon>Multicrustacea</taxon>
        <taxon>Malacostraca</taxon>
        <taxon>Eumalacostraca</taxon>
        <taxon>Eucarida</taxon>
        <taxon>Euphausiacea</taxon>
        <taxon>Euphausiidae</taxon>
        <taxon>Meganyctiphanes</taxon>
    </lineage>
</organism>
<dbReference type="EMBL" id="CAXKWB010040230">
    <property type="protein sequence ID" value="CAL4154462.1"/>
    <property type="molecule type" value="Genomic_DNA"/>
</dbReference>
<evidence type="ECO:0000313" key="1">
    <source>
        <dbReference type="EMBL" id="CAL4154462.1"/>
    </source>
</evidence>
<protein>
    <submittedName>
        <fullName evidence="1">Uncharacterized protein</fullName>
    </submittedName>
</protein>
<reference evidence="1 2" key="1">
    <citation type="submission" date="2024-05" db="EMBL/GenBank/DDBJ databases">
        <authorList>
            <person name="Wallberg A."/>
        </authorList>
    </citation>
    <scope>NUCLEOTIDE SEQUENCE [LARGE SCALE GENOMIC DNA]</scope>
</reference>
<dbReference type="AlphaFoldDB" id="A0AAV2S4R1"/>
<comment type="caution">
    <text evidence="1">The sequence shown here is derived from an EMBL/GenBank/DDBJ whole genome shotgun (WGS) entry which is preliminary data.</text>
</comment>
<proteinExistence type="predicted"/>
<accession>A0AAV2S4R1</accession>
<name>A0AAV2S4R1_MEGNR</name>
<dbReference type="Proteomes" id="UP001497623">
    <property type="component" value="Unassembled WGS sequence"/>
</dbReference>